<sequence length="454" mass="48591">MFAPARRSWWRPLGHADYLASSWFPGLTGVRALAAVAVVFFHYGGPVVDRLQGWIAVQLFFVLSGFLITTLALREEDRDGRISLRGFYLRRVFRIMPVYFLLLALTTVAVLLGGTYQSSRLADAMPYYLVFGNELVDFNTPYPTSWSLGVEEKFYLVWPALLVLTSFARSGKTALRLLLGASAVLGVALFALPLAPSHTWASLSVHYCSLVIGCLLAMTLHHPRGFALVRPLTSPAVATAIGCGFVVLQFSVGPLSKALGGHWQSVVPVYAAGSALLLVAVVSPGPVRTLLSSRPLTFVGDRSYALYLAQTGAAGVTGWLLPSGLAKAAATTGVALVFACALRRWVEQPAIAYGRKVIGRRAPAVPPAEATAGARRTSVVRGHRTGAGALLDEERPDERGQTDATGDHERRADTARVGADRPGRGRAGRGHRDEHGGAERAGELLKGGEDRAAV</sequence>
<organism evidence="4 5">
    <name type="scientific">Amycolatopsis roodepoortensis</name>
    <dbReference type="NCBI Taxonomy" id="700274"/>
    <lineage>
        <taxon>Bacteria</taxon>
        <taxon>Bacillati</taxon>
        <taxon>Actinomycetota</taxon>
        <taxon>Actinomycetes</taxon>
        <taxon>Pseudonocardiales</taxon>
        <taxon>Pseudonocardiaceae</taxon>
        <taxon>Amycolatopsis</taxon>
    </lineage>
</organism>
<feature type="transmembrane region" description="Helical" evidence="2">
    <location>
        <begin position="201"/>
        <end position="220"/>
    </location>
</feature>
<feature type="transmembrane region" description="Helical" evidence="2">
    <location>
        <begin position="21"/>
        <end position="43"/>
    </location>
</feature>
<proteinExistence type="predicted"/>
<feature type="transmembrane region" description="Helical" evidence="2">
    <location>
        <begin position="304"/>
        <end position="322"/>
    </location>
</feature>
<evidence type="ECO:0000256" key="1">
    <source>
        <dbReference type="SAM" id="MobiDB-lite"/>
    </source>
</evidence>
<evidence type="ECO:0000313" key="4">
    <source>
        <dbReference type="EMBL" id="MBE1574628.1"/>
    </source>
</evidence>
<evidence type="ECO:0000256" key="2">
    <source>
        <dbReference type="SAM" id="Phobius"/>
    </source>
</evidence>
<name>A0ABR9L1Y1_9PSEU</name>
<dbReference type="EMBL" id="JADBEJ010000001">
    <property type="protein sequence ID" value="MBE1574628.1"/>
    <property type="molecule type" value="Genomic_DNA"/>
</dbReference>
<feature type="transmembrane region" description="Helical" evidence="2">
    <location>
        <begin position="177"/>
        <end position="195"/>
    </location>
</feature>
<keyword evidence="5" id="KW-1185">Reference proteome</keyword>
<dbReference type="InterPro" id="IPR050879">
    <property type="entry name" value="Acyltransferase_3"/>
</dbReference>
<dbReference type="Pfam" id="PF01757">
    <property type="entry name" value="Acyl_transf_3"/>
    <property type="match status" value="1"/>
</dbReference>
<feature type="transmembrane region" description="Helical" evidence="2">
    <location>
        <begin position="263"/>
        <end position="283"/>
    </location>
</feature>
<feature type="transmembrane region" description="Helical" evidence="2">
    <location>
        <begin position="232"/>
        <end position="251"/>
    </location>
</feature>
<comment type="caution">
    <text evidence="4">The sequence shown here is derived from an EMBL/GenBank/DDBJ whole genome shotgun (WGS) entry which is preliminary data.</text>
</comment>
<evidence type="ECO:0000313" key="5">
    <source>
        <dbReference type="Proteomes" id="UP000656548"/>
    </source>
</evidence>
<dbReference type="PANTHER" id="PTHR23028">
    <property type="entry name" value="ACETYLTRANSFERASE"/>
    <property type="match status" value="1"/>
</dbReference>
<feature type="compositionally biased region" description="Basic and acidic residues" evidence="1">
    <location>
        <begin position="392"/>
        <end position="423"/>
    </location>
</feature>
<keyword evidence="2" id="KW-0812">Transmembrane</keyword>
<protein>
    <submittedName>
        <fullName evidence="4">Peptidoglycan/LPS O-acetylase OafA/YrhL</fullName>
    </submittedName>
</protein>
<feature type="transmembrane region" description="Helical" evidence="2">
    <location>
        <begin position="55"/>
        <end position="74"/>
    </location>
</feature>
<reference evidence="4 5" key="1">
    <citation type="submission" date="2020-10" db="EMBL/GenBank/DDBJ databases">
        <title>Sequencing the genomes of 1000 actinobacteria strains.</title>
        <authorList>
            <person name="Klenk H.-P."/>
        </authorList>
    </citation>
    <scope>NUCLEOTIDE SEQUENCE [LARGE SCALE GENOMIC DNA]</scope>
    <source>
        <strain evidence="4 5">DSM 46661</strain>
    </source>
</reference>
<dbReference type="PANTHER" id="PTHR23028:SF53">
    <property type="entry name" value="ACYL_TRANSF_3 DOMAIN-CONTAINING PROTEIN"/>
    <property type="match status" value="1"/>
</dbReference>
<dbReference type="Proteomes" id="UP000656548">
    <property type="component" value="Unassembled WGS sequence"/>
</dbReference>
<dbReference type="InterPro" id="IPR002656">
    <property type="entry name" value="Acyl_transf_3_dom"/>
</dbReference>
<feature type="domain" description="Acyltransferase 3" evidence="3">
    <location>
        <begin position="26"/>
        <end position="342"/>
    </location>
</feature>
<accession>A0ABR9L1Y1</accession>
<gene>
    <name evidence="4" type="ORF">H4W30_001657</name>
</gene>
<feature type="transmembrane region" description="Helical" evidence="2">
    <location>
        <begin position="95"/>
        <end position="116"/>
    </location>
</feature>
<evidence type="ECO:0000259" key="3">
    <source>
        <dbReference type="Pfam" id="PF01757"/>
    </source>
</evidence>
<keyword evidence="2" id="KW-0472">Membrane</keyword>
<keyword evidence="2" id="KW-1133">Transmembrane helix</keyword>
<feature type="region of interest" description="Disordered" evidence="1">
    <location>
        <begin position="364"/>
        <end position="454"/>
    </location>
</feature>
<feature type="compositionally biased region" description="Basic and acidic residues" evidence="1">
    <location>
        <begin position="430"/>
        <end position="454"/>
    </location>
</feature>